<organism evidence="5 6">
    <name type="scientific">Streptomyces rochei</name>
    <name type="common">Streptomyces parvullus</name>
    <dbReference type="NCBI Taxonomy" id="1928"/>
    <lineage>
        <taxon>Bacteria</taxon>
        <taxon>Bacillati</taxon>
        <taxon>Actinomycetota</taxon>
        <taxon>Actinomycetes</taxon>
        <taxon>Kitasatosporales</taxon>
        <taxon>Streptomycetaceae</taxon>
        <taxon>Streptomyces</taxon>
        <taxon>Streptomyces rochei group</taxon>
    </lineage>
</organism>
<gene>
    <name evidence="5" type="ORF">ACGU38_02000</name>
</gene>
<sequence length="69" mass="7323">MGVNNTGLPFDSILAIELNRGSPMNPMVNAGALATTGLAPGEDATVRWDFIHLGLSRFAGRELDLDPEV</sequence>
<dbReference type="RefSeq" id="WP_394392702.1">
    <property type="nucleotide sequence ID" value="NZ_JBIENY010000030.1"/>
</dbReference>
<dbReference type="Pfam" id="PF04960">
    <property type="entry name" value="Glutaminase"/>
    <property type="match status" value="1"/>
</dbReference>
<comment type="catalytic activity">
    <reaction evidence="4">
        <text>L-glutamine + H2O = L-glutamate + NH4(+)</text>
        <dbReference type="Rhea" id="RHEA:15889"/>
        <dbReference type="ChEBI" id="CHEBI:15377"/>
        <dbReference type="ChEBI" id="CHEBI:28938"/>
        <dbReference type="ChEBI" id="CHEBI:29985"/>
        <dbReference type="ChEBI" id="CHEBI:58359"/>
        <dbReference type="EC" id="3.5.1.2"/>
    </reaction>
</comment>
<dbReference type="InterPro" id="IPR015868">
    <property type="entry name" value="Glutaminase"/>
</dbReference>
<name>A0ABW7DU72_STRRO</name>
<dbReference type="EC" id="3.5.1.2" evidence="2"/>
<evidence type="ECO:0000256" key="4">
    <source>
        <dbReference type="ARBA" id="ARBA00049534"/>
    </source>
</evidence>
<dbReference type="GO" id="GO:0004359">
    <property type="term" value="F:glutaminase activity"/>
    <property type="evidence" value="ECO:0007669"/>
    <property type="project" value="UniProtKB-EC"/>
</dbReference>
<evidence type="ECO:0000313" key="6">
    <source>
        <dbReference type="Proteomes" id="UP001605990"/>
    </source>
</evidence>
<dbReference type="SUPFAM" id="SSF56601">
    <property type="entry name" value="beta-lactamase/transpeptidase-like"/>
    <property type="match status" value="1"/>
</dbReference>
<evidence type="ECO:0000313" key="5">
    <source>
        <dbReference type="EMBL" id="MFG6294134.1"/>
    </source>
</evidence>
<keyword evidence="6" id="KW-1185">Reference proteome</keyword>
<evidence type="ECO:0000256" key="2">
    <source>
        <dbReference type="ARBA" id="ARBA00012918"/>
    </source>
</evidence>
<dbReference type="Gene3D" id="1.10.1500.10">
    <property type="match status" value="1"/>
</dbReference>
<keyword evidence="3 5" id="KW-0378">Hydrolase</keyword>
<proteinExistence type="inferred from homology"/>
<comment type="caution">
    <text evidence="5">The sequence shown here is derived from an EMBL/GenBank/DDBJ whole genome shotgun (WGS) entry which is preliminary data.</text>
</comment>
<dbReference type="InterPro" id="IPR012338">
    <property type="entry name" value="Beta-lactam/transpept-like"/>
</dbReference>
<accession>A0ABW7DU72</accession>
<evidence type="ECO:0000256" key="3">
    <source>
        <dbReference type="ARBA" id="ARBA00022801"/>
    </source>
</evidence>
<evidence type="ECO:0000256" key="1">
    <source>
        <dbReference type="ARBA" id="ARBA00011076"/>
    </source>
</evidence>
<reference evidence="5 6" key="1">
    <citation type="submission" date="2024-10" db="EMBL/GenBank/DDBJ databases">
        <title>Draft genome assembly of a novel steroid transforming actinomycete isolated from African clawed frog Xenopus laevis.</title>
        <authorList>
            <person name="Bragin E."/>
            <person name="Kollerov V."/>
            <person name="Donova M.V."/>
        </authorList>
    </citation>
    <scope>NUCLEOTIDE SEQUENCE [LARGE SCALE GENOMIC DNA]</scope>
    <source>
        <strain evidence="5 6">MTOC-St3</strain>
    </source>
</reference>
<protein>
    <recommendedName>
        <fullName evidence="2">glutaminase</fullName>
        <ecNumber evidence="2">3.5.1.2</ecNumber>
    </recommendedName>
</protein>
<dbReference type="Proteomes" id="UP001605990">
    <property type="component" value="Unassembled WGS sequence"/>
</dbReference>
<dbReference type="EMBL" id="JBIENY010000030">
    <property type="protein sequence ID" value="MFG6294134.1"/>
    <property type="molecule type" value="Genomic_DNA"/>
</dbReference>
<comment type="similarity">
    <text evidence="1">Belongs to the glutaminase family.</text>
</comment>